<sequence length="134" mass="15769">MVEDEDAEALKKMREGEEAKAKVKPQAIETFYKVLEIAKEVILSSLERSSSGYLKHSDWNESLHYAMNRYFDGLYDHWPKKSIEDDRNNTIFSFEIQRVKCIIVPAYSKINLLLLSENEKVYEYLEPPMKSKKE</sequence>
<dbReference type="HOGENOM" id="CLU_1899068_0_0_1"/>
<accession>D7M695</accession>
<proteinExistence type="predicted"/>
<dbReference type="AlphaFoldDB" id="D7M695"/>
<gene>
    <name evidence="1" type="ORF">ARALYDRAFT_662669</name>
</gene>
<reference evidence="2" key="1">
    <citation type="journal article" date="2011" name="Nat. Genet.">
        <title>The Arabidopsis lyrata genome sequence and the basis of rapid genome size change.</title>
        <authorList>
            <person name="Hu T.T."/>
            <person name="Pattyn P."/>
            <person name="Bakker E.G."/>
            <person name="Cao J."/>
            <person name="Cheng J.-F."/>
            <person name="Clark R.M."/>
            <person name="Fahlgren N."/>
            <person name="Fawcett J.A."/>
            <person name="Grimwood J."/>
            <person name="Gundlach H."/>
            <person name="Haberer G."/>
            <person name="Hollister J.D."/>
            <person name="Ossowski S."/>
            <person name="Ottilar R.P."/>
            <person name="Salamov A.A."/>
            <person name="Schneeberger K."/>
            <person name="Spannagl M."/>
            <person name="Wang X."/>
            <person name="Yang L."/>
            <person name="Nasrallah M.E."/>
            <person name="Bergelson J."/>
            <person name="Carrington J.C."/>
            <person name="Gaut B.S."/>
            <person name="Schmutz J."/>
            <person name="Mayer K.F.X."/>
            <person name="Van de Peer Y."/>
            <person name="Grigoriev I.V."/>
            <person name="Nordborg M."/>
            <person name="Weigel D."/>
            <person name="Guo Y.-L."/>
        </authorList>
    </citation>
    <scope>NUCLEOTIDE SEQUENCE [LARGE SCALE GENOMIC DNA]</scope>
    <source>
        <strain evidence="2">cv. MN47</strain>
    </source>
</reference>
<keyword evidence="2" id="KW-1185">Reference proteome</keyword>
<dbReference type="Proteomes" id="UP000008694">
    <property type="component" value="Unassembled WGS sequence"/>
</dbReference>
<organism evidence="2">
    <name type="scientific">Arabidopsis lyrata subsp. lyrata</name>
    <name type="common">Lyre-leaved rock-cress</name>
    <dbReference type="NCBI Taxonomy" id="81972"/>
    <lineage>
        <taxon>Eukaryota</taxon>
        <taxon>Viridiplantae</taxon>
        <taxon>Streptophyta</taxon>
        <taxon>Embryophyta</taxon>
        <taxon>Tracheophyta</taxon>
        <taxon>Spermatophyta</taxon>
        <taxon>Magnoliopsida</taxon>
        <taxon>eudicotyledons</taxon>
        <taxon>Gunneridae</taxon>
        <taxon>Pentapetalae</taxon>
        <taxon>rosids</taxon>
        <taxon>malvids</taxon>
        <taxon>Brassicales</taxon>
        <taxon>Brassicaceae</taxon>
        <taxon>Camelineae</taxon>
        <taxon>Arabidopsis</taxon>
    </lineage>
</organism>
<evidence type="ECO:0000313" key="2">
    <source>
        <dbReference type="Proteomes" id="UP000008694"/>
    </source>
</evidence>
<dbReference type="EMBL" id="GL348718">
    <property type="protein sequence ID" value="EFH50664.1"/>
    <property type="molecule type" value="Genomic_DNA"/>
</dbReference>
<protein>
    <submittedName>
        <fullName evidence="1">Predicted protein</fullName>
    </submittedName>
</protein>
<dbReference type="Gramene" id="Al_scaffold_0006_2734">
    <property type="protein sequence ID" value="Al_scaffold_0006_2734"/>
    <property type="gene ID" value="Al_scaffold_0006_2734"/>
</dbReference>
<evidence type="ECO:0000313" key="1">
    <source>
        <dbReference type="EMBL" id="EFH50664.1"/>
    </source>
</evidence>
<name>D7M695_ARALL</name>